<proteinExistence type="inferred from homology"/>
<evidence type="ECO:0000313" key="11">
    <source>
        <dbReference type="EMBL" id="NOU80380.1"/>
    </source>
</evidence>
<comment type="subcellular location">
    <subcellularLocation>
        <location evidence="1">Cell membrane</location>
    </subcellularLocation>
</comment>
<feature type="transmembrane region" description="Helical" evidence="8">
    <location>
        <begin position="185"/>
        <end position="208"/>
    </location>
</feature>
<reference evidence="11 12" key="1">
    <citation type="submission" date="2019-10" db="EMBL/GenBank/DDBJ databases">
        <title>Description of Paenibacillus terricola sp. nov.</title>
        <authorList>
            <person name="Carlier A."/>
            <person name="Qi S."/>
        </authorList>
    </citation>
    <scope>NUCLEOTIDE SEQUENCE [LARGE SCALE GENOMIC DNA]</scope>
    <source>
        <strain evidence="11 12">LMG 31459</strain>
    </source>
</reference>
<dbReference type="SMART" id="SM00283">
    <property type="entry name" value="MA"/>
    <property type="match status" value="1"/>
</dbReference>
<evidence type="ECO:0000313" key="12">
    <source>
        <dbReference type="Proteomes" id="UP000596857"/>
    </source>
</evidence>
<dbReference type="Pfam" id="PF00672">
    <property type="entry name" value="HAMP"/>
    <property type="match status" value="1"/>
</dbReference>
<dbReference type="InterPro" id="IPR003660">
    <property type="entry name" value="HAMP_dom"/>
</dbReference>
<dbReference type="CDD" id="cd06225">
    <property type="entry name" value="HAMP"/>
    <property type="match status" value="1"/>
</dbReference>
<keyword evidence="3 8" id="KW-0472">Membrane</keyword>
<sequence length="567" mass="60451">MKLTIRMKLLAGFLVVAALLAFVSTYALNQIYAMSETADEIDQEWMPSVSLLGMMNGDVSDVERLALAVIVETDPNEIVKMNEALEQLQVKIEEERKQLITLIEGSDEAMTMYDTFSNNYDGYLEKMPAFIEFGIANNFGEASRLHTEAYPLWYTANDTLAKLIAMGSDLSGQATKDSLSEANRAFTIILVVTIISFLIALFIAFFIAGMISKPIKKMNASALLIANGDLTGETITLKNKDELGTLAASFNIMTSNLRAMIQSVSMTSEQVAASSEELLASAEQNAKASEQISETVEQLAAGTSDQVKMVDNSSQAMSEMADGSEQIALLAQSVSILAVDAANQSAEGNKVIRQAVDQMGSVRTSISSLTELVTGLGERSAEIGSITGVINTIASQTNLLALNAAIEAARAGEHGRGFAVVAGEVRKLAEESSKSAQKITDLVQLIQNDTNHAILAVKVNSNETEAGIEIVTAAGEAFEHIYEAVNRVADDIQGVSAGSEEMSASADEVVGYISQISSIAGEASGGVHNVSAATEEQLASMEEIASSAEFLSRMAEELQGQINKFKV</sequence>
<evidence type="ECO:0000256" key="3">
    <source>
        <dbReference type="ARBA" id="ARBA00023136"/>
    </source>
</evidence>
<dbReference type="InterPro" id="IPR004089">
    <property type="entry name" value="MCPsignal_dom"/>
</dbReference>
<evidence type="ECO:0000256" key="7">
    <source>
        <dbReference type="SAM" id="Coils"/>
    </source>
</evidence>
<dbReference type="RefSeq" id="WP_171718086.1">
    <property type="nucleotide sequence ID" value="NZ_WHOB01000043.1"/>
</dbReference>
<feature type="domain" description="HAMP" evidence="10">
    <location>
        <begin position="209"/>
        <end position="262"/>
    </location>
</feature>
<protein>
    <submittedName>
        <fullName evidence="11">HAMP domain-containing protein</fullName>
    </submittedName>
</protein>
<feature type="domain" description="Methyl-accepting transducer" evidence="9">
    <location>
        <begin position="281"/>
        <end position="517"/>
    </location>
</feature>
<evidence type="ECO:0000256" key="6">
    <source>
        <dbReference type="PROSITE-ProRule" id="PRU00284"/>
    </source>
</evidence>
<keyword evidence="7" id="KW-0175">Coiled coil</keyword>
<evidence type="ECO:0000256" key="1">
    <source>
        <dbReference type="ARBA" id="ARBA00004236"/>
    </source>
</evidence>
<keyword evidence="12" id="KW-1185">Reference proteome</keyword>
<evidence type="ECO:0000256" key="2">
    <source>
        <dbReference type="ARBA" id="ARBA00022475"/>
    </source>
</evidence>
<dbReference type="PANTHER" id="PTHR32089:SF112">
    <property type="entry name" value="LYSOZYME-LIKE PROTEIN-RELATED"/>
    <property type="match status" value="1"/>
</dbReference>
<dbReference type="InterPro" id="IPR024478">
    <property type="entry name" value="HlyB_4HB_MCP"/>
</dbReference>
<accession>A0ABX1YH97</accession>
<keyword evidence="4 6" id="KW-0807">Transducer</keyword>
<gene>
    <name evidence="11" type="ORF">GC101_16040</name>
</gene>
<evidence type="ECO:0000259" key="9">
    <source>
        <dbReference type="PROSITE" id="PS50111"/>
    </source>
</evidence>
<name>A0ABX1YH97_9BACL</name>
<dbReference type="Proteomes" id="UP000596857">
    <property type="component" value="Unassembled WGS sequence"/>
</dbReference>
<keyword evidence="2" id="KW-1003">Cell membrane</keyword>
<comment type="similarity">
    <text evidence="5">Belongs to the methyl-accepting chemotaxis (MCP) protein family.</text>
</comment>
<dbReference type="SMART" id="SM00304">
    <property type="entry name" value="HAMP"/>
    <property type="match status" value="1"/>
</dbReference>
<organism evidence="11 12">
    <name type="scientific">Paenibacillus phytohabitans</name>
    <dbReference type="NCBI Taxonomy" id="2654978"/>
    <lineage>
        <taxon>Bacteria</taxon>
        <taxon>Bacillati</taxon>
        <taxon>Bacillota</taxon>
        <taxon>Bacilli</taxon>
        <taxon>Bacillales</taxon>
        <taxon>Paenibacillaceae</taxon>
        <taxon>Paenibacillus</taxon>
    </lineage>
</organism>
<dbReference type="Pfam" id="PF12729">
    <property type="entry name" value="4HB_MCP_1"/>
    <property type="match status" value="1"/>
</dbReference>
<dbReference type="PANTHER" id="PTHR32089">
    <property type="entry name" value="METHYL-ACCEPTING CHEMOTAXIS PROTEIN MCPB"/>
    <property type="match status" value="1"/>
</dbReference>
<feature type="coiled-coil region" evidence="7">
    <location>
        <begin position="78"/>
        <end position="105"/>
    </location>
</feature>
<dbReference type="PROSITE" id="PS50885">
    <property type="entry name" value="HAMP"/>
    <property type="match status" value="1"/>
</dbReference>
<dbReference type="EMBL" id="WHOB01000043">
    <property type="protein sequence ID" value="NOU80380.1"/>
    <property type="molecule type" value="Genomic_DNA"/>
</dbReference>
<dbReference type="CDD" id="cd11386">
    <property type="entry name" value="MCP_signal"/>
    <property type="match status" value="1"/>
</dbReference>
<evidence type="ECO:0000259" key="10">
    <source>
        <dbReference type="PROSITE" id="PS50885"/>
    </source>
</evidence>
<dbReference type="PROSITE" id="PS50111">
    <property type="entry name" value="CHEMOTAXIS_TRANSDUC_2"/>
    <property type="match status" value="1"/>
</dbReference>
<keyword evidence="8" id="KW-1133">Transmembrane helix</keyword>
<dbReference type="Gene3D" id="6.10.340.10">
    <property type="match status" value="1"/>
</dbReference>
<dbReference type="Pfam" id="PF00015">
    <property type="entry name" value="MCPsignal"/>
    <property type="match status" value="1"/>
</dbReference>
<evidence type="ECO:0000256" key="8">
    <source>
        <dbReference type="SAM" id="Phobius"/>
    </source>
</evidence>
<evidence type="ECO:0000256" key="4">
    <source>
        <dbReference type="ARBA" id="ARBA00023224"/>
    </source>
</evidence>
<dbReference type="SUPFAM" id="SSF58104">
    <property type="entry name" value="Methyl-accepting chemotaxis protein (MCP) signaling domain"/>
    <property type="match status" value="1"/>
</dbReference>
<evidence type="ECO:0000256" key="5">
    <source>
        <dbReference type="ARBA" id="ARBA00029447"/>
    </source>
</evidence>
<comment type="caution">
    <text evidence="11">The sequence shown here is derived from an EMBL/GenBank/DDBJ whole genome shotgun (WGS) entry which is preliminary data.</text>
</comment>
<keyword evidence="8" id="KW-0812">Transmembrane</keyword>
<dbReference type="Gene3D" id="1.10.287.950">
    <property type="entry name" value="Methyl-accepting chemotaxis protein"/>
    <property type="match status" value="1"/>
</dbReference>